<evidence type="ECO:0000313" key="2">
    <source>
        <dbReference type="Proteomes" id="UP000215086"/>
    </source>
</evidence>
<dbReference type="Proteomes" id="UP000215086">
    <property type="component" value="Chromosome"/>
</dbReference>
<organism evidence="1 2">
    <name type="scientific">Thermogutta terrifontis</name>
    <dbReference type="NCBI Taxonomy" id="1331910"/>
    <lineage>
        <taxon>Bacteria</taxon>
        <taxon>Pseudomonadati</taxon>
        <taxon>Planctomycetota</taxon>
        <taxon>Planctomycetia</taxon>
        <taxon>Pirellulales</taxon>
        <taxon>Thermoguttaceae</taxon>
        <taxon>Thermogutta</taxon>
    </lineage>
</organism>
<accession>A0A286RKA4</accession>
<dbReference type="EMBL" id="CP018477">
    <property type="protein sequence ID" value="ASV76362.1"/>
    <property type="molecule type" value="Genomic_DNA"/>
</dbReference>
<proteinExistence type="predicted"/>
<evidence type="ECO:0000313" key="1">
    <source>
        <dbReference type="EMBL" id="ASV76362.1"/>
    </source>
</evidence>
<keyword evidence="2" id="KW-1185">Reference proteome</keyword>
<reference evidence="1 2" key="1">
    <citation type="journal article" name="Front. Microbiol.">
        <title>Sugar Metabolism of the First Thermophilic Planctomycete Thermogutta terrifontis: Comparative Genomic and Transcriptomic Approaches.</title>
        <authorList>
            <person name="Elcheninov A.G."/>
            <person name="Menzel P."/>
            <person name="Gudbergsdottir S.R."/>
            <person name="Slesarev A.I."/>
            <person name="Kadnikov V.V."/>
            <person name="Krogh A."/>
            <person name="Bonch-Osmolovskaya E.A."/>
            <person name="Peng X."/>
            <person name="Kublanov I.V."/>
        </authorList>
    </citation>
    <scope>NUCLEOTIDE SEQUENCE [LARGE SCALE GENOMIC DNA]</scope>
    <source>
        <strain evidence="1 2">R1</strain>
    </source>
</reference>
<protein>
    <submittedName>
        <fullName evidence="1">Uncharacterized protein</fullName>
    </submittedName>
</protein>
<dbReference type="KEGG" id="ttf:THTE_3761"/>
<sequence length="99" mass="10665">MWVPDDGEDYIRSFSNLLGAVGPACPGHEQPLSFLTSAVEYRAGITCLQQMTAHRRPHHPGANPTNSGSGGICGWNSHLGHPPFWCSLSELSNHSGPTR</sequence>
<name>A0A286RKA4_9BACT</name>
<dbReference type="AlphaFoldDB" id="A0A286RKA4"/>
<gene>
    <name evidence="1" type="ORF">THTE_3761</name>
</gene>